<organism evidence="1 2">
    <name type="scientific">Vibrio nitrifigilis</name>
    <dbReference type="NCBI Taxonomy" id="2789781"/>
    <lineage>
        <taxon>Bacteria</taxon>
        <taxon>Pseudomonadati</taxon>
        <taxon>Pseudomonadota</taxon>
        <taxon>Gammaproteobacteria</taxon>
        <taxon>Vibrionales</taxon>
        <taxon>Vibrionaceae</taxon>
        <taxon>Vibrio</taxon>
    </lineage>
</organism>
<proteinExistence type="predicted"/>
<evidence type="ECO:0000313" key="1">
    <source>
        <dbReference type="EMBL" id="MBF9001505.1"/>
    </source>
</evidence>
<keyword evidence="2" id="KW-1185">Reference proteome</keyword>
<dbReference type="Proteomes" id="UP000597206">
    <property type="component" value="Unassembled WGS sequence"/>
</dbReference>
<gene>
    <name evidence="1" type="ORF">I1A42_13455</name>
</gene>
<dbReference type="RefSeq" id="WP_196123732.1">
    <property type="nucleotide sequence ID" value="NZ_JADPMR010000001.1"/>
</dbReference>
<name>A0ABS0GGP7_9VIBR</name>
<reference evidence="1 2" key="1">
    <citation type="submission" date="2020-11" db="EMBL/GenBank/DDBJ databases">
        <title>Vibrio nitrifigilis sp. nov., a marine nitrogen-fixing bacterium isolated from the lagoon sediment of an islet inside an atoll.</title>
        <authorList>
            <person name="Wang L.-T."/>
            <person name="Shieh W.Y."/>
        </authorList>
    </citation>
    <scope>NUCLEOTIDE SEQUENCE [LARGE SCALE GENOMIC DNA]</scope>
    <source>
        <strain evidence="1 2">NFV-1</strain>
    </source>
</reference>
<comment type="caution">
    <text evidence="1">The sequence shown here is derived from an EMBL/GenBank/DDBJ whole genome shotgun (WGS) entry which is preliminary data.</text>
</comment>
<accession>A0ABS0GGP7</accession>
<sequence length="186" mass="21870">MNWETPDSESIARLAHWLAALYVVIEGWKDFKIDDKRVNALLELYAENVDLLRRCRNAVYHCQKELFDPKIQKALQGKEMAVWAAVLQDEIECFIYMWPFFQYGVSQQSYKLHEEFIGCIGWQPNNTLSSWNETYLKCADYLSNNGRSELEKTNENDALIQNTLQKLIRIRSSLIQPLIESRRDDT</sequence>
<dbReference type="EMBL" id="JADPMR010000001">
    <property type="protein sequence ID" value="MBF9001505.1"/>
    <property type="molecule type" value="Genomic_DNA"/>
</dbReference>
<protein>
    <submittedName>
        <fullName evidence="1">Uncharacterized protein</fullName>
    </submittedName>
</protein>
<evidence type="ECO:0000313" key="2">
    <source>
        <dbReference type="Proteomes" id="UP000597206"/>
    </source>
</evidence>